<accession>A0A1I2R351</accession>
<dbReference type="EMBL" id="FOPI01000013">
    <property type="protein sequence ID" value="SFG34453.1"/>
    <property type="molecule type" value="Genomic_DNA"/>
</dbReference>
<dbReference type="InterPro" id="IPR043129">
    <property type="entry name" value="ATPase_NBD"/>
</dbReference>
<feature type="domain" description="Gcp-like" evidence="1">
    <location>
        <begin position="32"/>
        <end position="223"/>
    </location>
</feature>
<dbReference type="NCBIfam" id="TIGR03725">
    <property type="entry name" value="T6A_YeaZ"/>
    <property type="match status" value="1"/>
</dbReference>
<reference evidence="3" key="1">
    <citation type="submission" date="2016-10" db="EMBL/GenBank/DDBJ databases">
        <authorList>
            <person name="Varghese N."/>
            <person name="Submissions S."/>
        </authorList>
    </citation>
    <scope>NUCLEOTIDE SEQUENCE [LARGE SCALE GENOMIC DNA]</scope>
    <source>
        <strain evidence="3">DSM 20403</strain>
    </source>
</reference>
<dbReference type="AlphaFoldDB" id="A0A1I2R351"/>
<dbReference type="PANTHER" id="PTHR11735">
    <property type="entry name" value="TRNA N6-ADENOSINE THREONYLCARBAMOYLTRANSFERASE"/>
    <property type="match status" value="1"/>
</dbReference>
<protein>
    <submittedName>
        <fullName evidence="2">tRNA threonylcarbamoyl adenosine modification protein YeaZ</fullName>
    </submittedName>
</protein>
<dbReference type="PANTHER" id="PTHR11735:SF11">
    <property type="entry name" value="TRNA THREONYLCARBAMOYLADENOSINE BIOSYNTHESIS PROTEIN TSAB"/>
    <property type="match status" value="1"/>
</dbReference>
<dbReference type="OrthoDB" id="9784166at2"/>
<evidence type="ECO:0000259" key="1">
    <source>
        <dbReference type="Pfam" id="PF00814"/>
    </source>
</evidence>
<dbReference type="GO" id="GO:0002949">
    <property type="term" value="P:tRNA threonylcarbamoyladenosine modification"/>
    <property type="evidence" value="ECO:0007669"/>
    <property type="project" value="InterPro"/>
</dbReference>
<dbReference type="GeneID" id="29801728"/>
<dbReference type="CDD" id="cd24032">
    <property type="entry name" value="ASKHA_NBD_TsaB"/>
    <property type="match status" value="1"/>
</dbReference>
<dbReference type="InterPro" id="IPR000905">
    <property type="entry name" value="Gcp-like_dom"/>
</dbReference>
<evidence type="ECO:0000313" key="2">
    <source>
        <dbReference type="EMBL" id="SFG34453.1"/>
    </source>
</evidence>
<proteinExistence type="predicted"/>
<dbReference type="GO" id="GO:0005829">
    <property type="term" value="C:cytosol"/>
    <property type="evidence" value="ECO:0007669"/>
    <property type="project" value="TreeGrafter"/>
</dbReference>
<name>A0A1I2R351_9LACO</name>
<dbReference type="Pfam" id="PF00814">
    <property type="entry name" value="TsaD"/>
    <property type="match status" value="1"/>
</dbReference>
<dbReference type="SUPFAM" id="SSF53067">
    <property type="entry name" value="Actin-like ATPase domain"/>
    <property type="match status" value="2"/>
</dbReference>
<dbReference type="Gene3D" id="3.30.420.40">
    <property type="match status" value="2"/>
</dbReference>
<dbReference type="RefSeq" id="WP_014073133.1">
    <property type="nucleotide sequence ID" value="NZ_AYYL01000008.1"/>
</dbReference>
<sequence>MKILAIDTSNQPLSVAVLEDGNLLSQATCTKTKNHSVKLLPLIERLMEDARLKPCELDRIVVAKGPGSYTGLRIGAATAKTLAYTLDKELAGVSSLEVLAAAFPKTEKSVLVPLFDARRGNVFAGAYRYDENGLLQTVMSDRHIAIADLCEKFASESVIFIGKDAQAYSDLINEKCKNGIISSFGFNYPRADILGMLGEKEKCVDVNDFVPNYLRMTQAEAQWLEKHPEGKDEHDSYVEKI</sequence>
<gene>
    <name evidence="2" type="ORF">SAMN02910432_00980</name>
</gene>
<evidence type="ECO:0000313" key="3">
    <source>
        <dbReference type="Proteomes" id="UP000182635"/>
    </source>
</evidence>
<organism evidence="2 3">
    <name type="scientific">Ligilactobacillus ruminis DSM 20403 = NBRC 102161</name>
    <dbReference type="NCBI Taxonomy" id="1423798"/>
    <lineage>
        <taxon>Bacteria</taxon>
        <taxon>Bacillati</taxon>
        <taxon>Bacillota</taxon>
        <taxon>Bacilli</taxon>
        <taxon>Lactobacillales</taxon>
        <taxon>Lactobacillaceae</taxon>
        <taxon>Ligilactobacillus</taxon>
    </lineage>
</organism>
<dbReference type="InterPro" id="IPR022496">
    <property type="entry name" value="T6A_TsaB"/>
</dbReference>
<dbReference type="Proteomes" id="UP000182635">
    <property type="component" value="Unassembled WGS sequence"/>
</dbReference>